<feature type="transmembrane region" description="Helical" evidence="5">
    <location>
        <begin position="291"/>
        <end position="321"/>
    </location>
</feature>
<feature type="transmembrane region" description="Helical" evidence="5">
    <location>
        <begin position="333"/>
        <end position="353"/>
    </location>
</feature>
<evidence type="ECO:0000259" key="7">
    <source>
        <dbReference type="Pfam" id="PF24961"/>
    </source>
</evidence>
<evidence type="ECO:0000259" key="6">
    <source>
        <dbReference type="Pfam" id="PF01957"/>
    </source>
</evidence>
<evidence type="ECO:0000259" key="8">
    <source>
        <dbReference type="Pfam" id="PF25145"/>
    </source>
</evidence>
<feature type="transmembrane region" description="Helical" evidence="5">
    <location>
        <begin position="6"/>
        <end position="25"/>
    </location>
</feature>
<dbReference type="Pfam" id="PF01957">
    <property type="entry name" value="NfeD"/>
    <property type="match status" value="1"/>
</dbReference>
<feature type="transmembrane region" description="Helical" evidence="5">
    <location>
        <begin position="232"/>
        <end position="255"/>
    </location>
</feature>
<dbReference type="Pfam" id="PF24961">
    <property type="entry name" value="NfeD_membrane"/>
    <property type="match status" value="1"/>
</dbReference>
<evidence type="ECO:0000313" key="9">
    <source>
        <dbReference type="EMBL" id="XDK31391.1"/>
    </source>
</evidence>
<evidence type="ECO:0000256" key="2">
    <source>
        <dbReference type="ARBA" id="ARBA00022692"/>
    </source>
</evidence>
<evidence type="ECO:0000256" key="5">
    <source>
        <dbReference type="SAM" id="Phobius"/>
    </source>
</evidence>
<dbReference type="SUPFAM" id="SSF52096">
    <property type="entry name" value="ClpP/crotonase"/>
    <property type="match status" value="1"/>
</dbReference>
<sequence length="445" mass="47770">MKLIRRIPLIITLTFTFLAGFLGLIDQVKGEGEGKLVYIVPVEKEVERGLEAFLDRAVREATEEGANHIVFEINTPGGRVDAASDIALLLQSMDMPSTSFILNQALSAGSYIALNTDTIYMRPQATMGASGVINQDGTAADEKAQSAWIAAMRGAAESKGRDPQYAVAMADPEVDLSEYGAPAGKFLTLDANTALEVNYSEGTVSNRVELLHELGLSDATIVEMETTFAEEVARFVTSPIVIPILLSVASIGLIVELYSPGFGVAGSMGLLALLLFFYGHFIAGLAGMEAIILLVLGLILIIAEFFVPGGILGILGAGAMIGSLFMAGYDVGHMSLSILIAFVVAIVVFVILYKTIGLERGIFRQIILRDRTMTDQGYVSAVNRYDLVGQQGVTLTPLRPAGTMLLGNDRMDVVSEGVWIENNKKVEIVQVEGMRIVVREVNNDS</sequence>
<keyword evidence="4 5" id="KW-0472">Membrane</keyword>
<keyword evidence="3 5" id="KW-1133">Transmembrane helix</keyword>
<dbReference type="Gene3D" id="3.90.226.10">
    <property type="entry name" value="2-enoyl-CoA Hydratase, Chain A, domain 1"/>
    <property type="match status" value="1"/>
</dbReference>
<dbReference type="InterPro" id="IPR052165">
    <property type="entry name" value="Membrane_assoc_protease"/>
</dbReference>
<dbReference type="PANTHER" id="PTHR33507:SF3">
    <property type="entry name" value="INNER MEMBRANE PROTEIN YBBJ"/>
    <property type="match status" value="1"/>
</dbReference>
<feature type="domain" description="NfeD-like C-terminal" evidence="6">
    <location>
        <begin position="386"/>
        <end position="439"/>
    </location>
</feature>
<dbReference type="GO" id="GO:0005886">
    <property type="term" value="C:plasma membrane"/>
    <property type="evidence" value="ECO:0007669"/>
    <property type="project" value="TreeGrafter"/>
</dbReference>
<dbReference type="InterPro" id="IPR029045">
    <property type="entry name" value="ClpP/crotonase-like_dom_sf"/>
</dbReference>
<evidence type="ECO:0000256" key="3">
    <source>
        <dbReference type="ARBA" id="ARBA00022989"/>
    </source>
</evidence>
<evidence type="ECO:0000256" key="1">
    <source>
        <dbReference type="ARBA" id="ARBA00004141"/>
    </source>
</evidence>
<feature type="domain" description="NfeD integral membrane" evidence="7">
    <location>
        <begin position="241"/>
        <end position="354"/>
    </location>
</feature>
<comment type="subcellular location">
    <subcellularLocation>
        <location evidence="1">Membrane</location>
        <topology evidence="1">Multi-pass membrane protein</topology>
    </subcellularLocation>
</comment>
<dbReference type="InterPro" id="IPR002810">
    <property type="entry name" value="NfeD-like_C"/>
</dbReference>
<dbReference type="InterPro" id="IPR012340">
    <property type="entry name" value="NA-bd_OB-fold"/>
</dbReference>
<dbReference type="AlphaFoldDB" id="A0AB39HMB4"/>
<accession>A0AB39HMB4</accession>
<proteinExistence type="predicted"/>
<feature type="transmembrane region" description="Helical" evidence="5">
    <location>
        <begin position="261"/>
        <end position="279"/>
    </location>
</feature>
<reference evidence="9" key="1">
    <citation type="submission" date="2024-07" db="EMBL/GenBank/DDBJ databases">
        <title>Halotolerant mesophilic bacterium Ornithinibacillus sp. 4-3, sp. nov., isolated from soil.</title>
        <authorList>
            <person name="Sidarenka A.V."/>
            <person name="Guliayeva D.E."/>
            <person name="Leanovich S.I."/>
            <person name="Hileuskaya K.S."/>
            <person name="Akhremchuk A.E."/>
            <person name="Sikolenko M.A."/>
            <person name="Valentovich L.N."/>
        </authorList>
    </citation>
    <scope>NUCLEOTIDE SEQUENCE</scope>
    <source>
        <strain evidence="9">4-3</strain>
    </source>
</reference>
<dbReference type="RefSeq" id="WP_368652118.1">
    <property type="nucleotide sequence ID" value="NZ_CP162599.1"/>
</dbReference>
<dbReference type="InterPro" id="IPR056739">
    <property type="entry name" value="NfeD_membrane"/>
</dbReference>
<dbReference type="Gene3D" id="2.40.50.140">
    <property type="entry name" value="Nucleic acid-binding proteins"/>
    <property type="match status" value="1"/>
</dbReference>
<keyword evidence="2 5" id="KW-0812">Transmembrane</keyword>
<gene>
    <name evidence="9" type="ORF">AB4Y30_10145</name>
</gene>
<dbReference type="InterPro" id="IPR056738">
    <property type="entry name" value="NfeD1b_N"/>
</dbReference>
<protein>
    <submittedName>
        <fullName evidence="9">Nodulation protein NfeD</fullName>
    </submittedName>
</protein>
<feature type="domain" description="NfeD1b N-terminal" evidence="8">
    <location>
        <begin position="37"/>
        <end position="223"/>
    </location>
</feature>
<name>A0AB39HMB4_9BACI</name>
<dbReference type="EMBL" id="CP162599">
    <property type="protein sequence ID" value="XDK31391.1"/>
    <property type="molecule type" value="Genomic_DNA"/>
</dbReference>
<dbReference type="PANTHER" id="PTHR33507">
    <property type="entry name" value="INNER MEMBRANE PROTEIN YBBJ"/>
    <property type="match status" value="1"/>
</dbReference>
<dbReference type="Pfam" id="PF25145">
    <property type="entry name" value="NfeD1b_N"/>
    <property type="match status" value="1"/>
</dbReference>
<dbReference type="CDD" id="cd07021">
    <property type="entry name" value="Clp_protease_NfeD_like"/>
    <property type="match status" value="1"/>
</dbReference>
<organism evidence="9">
    <name type="scientific">Ornithinibacillus sp. 4-3</name>
    <dbReference type="NCBI Taxonomy" id="3231488"/>
    <lineage>
        <taxon>Bacteria</taxon>
        <taxon>Bacillati</taxon>
        <taxon>Bacillota</taxon>
        <taxon>Bacilli</taxon>
        <taxon>Bacillales</taxon>
        <taxon>Bacillaceae</taxon>
        <taxon>Ornithinibacillus</taxon>
    </lineage>
</organism>
<evidence type="ECO:0000256" key="4">
    <source>
        <dbReference type="ARBA" id="ARBA00023136"/>
    </source>
</evidence>